<dbReference type="EMBL" id="OFTC01000033">
    <property type="protein sequence ID" value="SOZ38394.1"/>
    <property type="molecule type" value="Genomic_DNA"/>
</dbReference>
<dbReference type="Proteomes" id="UP000256710">
    <property type="component" value="Unassembled WGS sequence"/>
</dbReference>
<gene>
    <name evidence="2" type="ORF">CBM2605_B100345</name>
    <name evidence="3" type="ORF">CBM2607_11700</name>
</gene>
<reference evidence="4 5" key="1">
    <citation type="submission" date="2018-01" db="EMBL/GenBank/DDBJ databases">
        <authorList>
            <person name="Clerissi C."/>
        </authorList>
    </citation>
    <scope>NUCLEOTIDE SEQUENCE [LARGE SCALE GENOMIC DNA]</scope>
    <source>
        <strain evidence="2">Cupriavidus taiwanensis STM 6082</strain>
        <strain evidence="3">Cupriavidus taiwanensis STM 6160</strain>
    </source>
</reference>
<dbReference type="Pfam" id="PF00174">
    <property type="entry name" value="Oxidored_molyb"/>
    <property type="match status" value="1"/>
</dbReference>
<dbReference type="SUPFAM" id="SSF56524">
    <property type="entry name" value="Oxidoreductase molybdopterin-binding domain"/>
    <property type="match status" value="1"/>
</dbReference>
<dbReference type="Proteomes" id="UP000255168">
    <property type="component" value="Chromosome I"/>
</dbReference>
<evidence type="ECO:0000313" key="2">
    <source>
        <dbReference type="EMBL" id="SOZ38394.1"/>
    </source>
</evidence>
<dbReference type="InterPro" id="IPR000572">
    <property type="entry name" value="OxRdtase_Mopterin-bd_dom"/>
</dbReference>
<dbReference type="EMBL" id="LT984806">
    <property type="protein sequence ID" value="SPD46760.1"/>
    <property type="molecule type" value="Genomic_DNA"/>
</dbReference>
<dbReference type="InterPro" id="IPR036374">
    <property type="entry name" value="OxRdtase_Mopterin-bd_sf"/>
</dbReference>
<keyword evidence="5" id="KW-1185">Reference proteome</keyword>
<organism evidence="3 4">
    <name type="scientific">Cupriavidus neocaledonicus</name>
    <dbReference type="NCBI Taxonomy" id="1040979"/>
    <lineage>
        <taxon>Bacteria</taxon>
        <taxon>Pseudomonadati</taxon>
        <taxon>Pseudomonadota</taxon>
        <taxon>Betaproteobacteria</taxon>
        <taxon>Burkholderiales</taxon>
        <taxon>Burkholderiaceae</taxon>
        <taxon>Cupriavidus</taxon>
    </lineage>
</organism>
<proteinExistence type="predicted"/>
<protein>
    <submittedName>
        <fullName evidence="3">Oxidoreductase molybdopterin binding domain protein</fullName>
    </submittedName>
    <submittedName>
        <fullName evidence="2">Oxidoreductase molybdopterin binding protein</fullName>
    </submittedName>
</protein>
<feature type="domain" description="Oxidoreductase molybdopterin-binding" evidence="1">
    <location>
        <begin position="6"/>
        <end position="109"/>
    </location>
</feature>
<evidence type="ECO:0000313" key="3">
    <source>
        <dbReference type="EMBL" id="SPD46760.1"/>
    </source>
</evidence>
<evidence type="ECO:0000313" key="4">
    <source>
        <dbReference type="Proteomes" id="UP000255168"/>
    </source>
</evidence>
<dbReference type="Gene3D" id="3.90.420.10">
    <property type="entry name" value="Oxidoreductase, molybdopterin-binding domain"/>
    <property type="match status" value="1"/>
</dbReference>
<name>A0A375H987_9BURK</name>
<dbReference type="AlphaFoldDB" id="A0A375H987"/>
<evidence type="ECO:0000313" key="5">
    <source>
        <dbReference type="Proteomes" id="UP000256710"/>
    </source>
</evidence>
<sequence length="114" mass="11975">MPAVTRTVGNTTYTGVSLWNLINAADISVNRAVKNDILRGYVVATGSDGYQVVISLGEISPEFGNQPDLIAYRADGAPLTSNGFARLVVPNDIKGGRFVSNLVSLEVRAAAPAP</sequence>
<accession>A0A375H987</accession>
<evidence type="ECO:0000259" key="1">
    <source>
        <dbReference type="Pfam" id="PF00174"/>
    </source>
</evidence>